<sequence length="476" mass="53491">MTMRNFVTARLLVQNNMVRCVLGKRGDVTQRLRSETGANIRVLAVLRTLMNWSRYVVIVHGLLTRGRLLALTSLCFQLISLLDFLLEFRLVNQHSGMQGLWNPRSQTIEAILQLQNKTSEFSEKGMITRLLVPPSKVGCILGQGGNEVECSTSQSIYFADFNVLIDDALIFFPFSLELGYYLRTLHDENAGAEPECAGPVPGFGLAHNFPGIGPPPSVMMGASNSGGYEPLKANNSPNMNRVLEANNSHNGMNSVIRSGGCDVSSIDEWSWSRPCHWQYSFPEGIYTASTIRCWNKVEAFTSHYGSYEVENHGSSEHLTAAQCIYRSFHVFRWTEQEYSADHLTKRPCLAEHVPGHECSAEPLLKYEGTSKPLLHDCPARCPQILTLHKVPTTTVLSKSLTITALPSTDFDLPILYQDLSFSHRMPAIALAVTLSRGIREWRMRNLLEIRVIPAAVPSLEDMHQNQFRFRWFGDQE</sequence>
<accession>A0A8X7ZXA1</accession>
<protein>
    <recommendedName>
        <fullName evidence="2">K Homology domain-containing protein</fullName>
    </recommendedName>
</protein>
<dbReference type="OrthoDB" id="442947at2759"/>
<dbReference type="Proteomes" id="UP000886885">
    <property type="component" value="Chromosome 4D"/>
</dbReference>
<dbReference type="InterPro" id="IPR004088">
    <property type="entry name" value="KH_dom_type_1"/>
</dbReference>
<evidence type="ECO:0000259" key="2">
    <source>
        <dbReference type="Pfam" id="PF00013"/>
    </source>
</evidence>
<dbReference type="Pfam" id="PF00013">
    <property type="entry name" value="KH_1"/>
    <property type="match status" value="1"/>
</dbReference>
<reference evidence="3" key="1">
    <citation type="journal article" date="2020" name="bioRxiv">
        <title>Hybrid origin of Populus tomentosa Carr. identified through genome sequencing and phylogenomic analysis.</title>
        <authorList>
            <person name="An X."/>
            <person name="Gao K."/>
            <person name="Chen Z."/>
            <person name="Li J."/>
            <person name="Yang X."/>
            <person name="Yang X."/>
            <person name="Zhou J."/>
            <person name="Guo T."/>
            <person name="Zhao T."/>
            <person name="Huang S."/>
            <person name="Miao D."/>
            <person name="Khan W.U."/>
            <person name="Rao P."/>
            <person name="Ye M."/>
            <person name="Lei B."/>
            <person name="Liao W."/>
            <person name="Wang J."/>
            <person name="Ji L."/>
            <person name="Li Y."/>
            <person name="Guo B."/>
            <person name="Mustafa N.S."/>
            <person name="Li S."/>
            <person name="Yun Q."/>
            <person name="Keller S.R."/>
            <person name="Mao J."/>
            <person name="Zhang R."/>
            <person name="Strauss S.H."/>
        </authorList>
    </citation>
    <scope>NUCLEOTIDE SEQUENCE</scope>
    <source>
        <strain evidence="3">GM15</strain>
        <tissue evidence="3">Leaf</tissue>
    </source>
</reference>
<organism evidence="3 4">
    <name type="scientific">Populus tomentosa</name>
    <name type="common">Chinese white poplar</name>
    <dbReference type="NCBI Taxonomy" id="118781"/>
    <lineage>
        <taxon>Eukaryota</taxon>
        <taxon>Viridiplantae</taxon>
        <taxon>Streptophyta</taxon>
        <taxon>Embryophyta</taxon>
        <taxon>Tracheophyta</taxon>
        <taxon>Spermatophyta</taxon>
        <taxon>Magnoliopsida</taxon>
        <taxon>eudicotyledons</taxon>
        <taxon>Gunneridae</taxon>
        <taxon>Pentapetalae</taxon>
        <taxon>rosids</taxon>
        <taxon>fabids</taxon>
        <taxon>Malpighiales</taxon>
        <taxon>Salicaceae</taxon>
        <taxon>Saliceae</taxon>
        <taxon>Populus</taxon>
    </lineage>
</organism>
<evidence type="ECO:0000313" key="4">
    <source>
        <dbReference type="Proteomes" id="UP000886885"/>
    </source>
</evidence>
<gene>
    <name evidence="3" type="ORF">POTOM_017304</name>
</gene>
<comment type="caution">
    <text evidence="3">The sequence shown here is derived from an EMBL/GenBank/DDBJ whole genome shotgun (WGS) entry which is preliminary data.</text>
</comment>
<dbReference type="AlphaFoldDB" id="A0A8X7ZXA1"/>
<dbReference type="EMBL" id="JAAWWB010000008">
    <property type="protein sequence ID" value="KAG6777481.1"/>
    <property type="molecule type" value="Genomic_DNA"/>
</dbReference>
<dbReference type="GO" id="GO:0003723">
    <property type="term" value="F:RNA binding"/>
    <property type="evidence" value="ECO:0007669"/>
    <property type="project" value="UniProtKB-UniRule"/>
</dbReference>
<dbReference type="PROSITE" id="PS50084">
    <property type="entry name" value="KH_TYPE_1"/>
    <property type="match status" value="1"/>
</dbReference>
<keyword evidence="4" id="KW-1185">Reference proteome</keyword>
<feature type="domain" description="K Homology" evidence="2">
    <location>
        <begin position="8"/>
        <end position="43"/>
    </location>
</feature>
<evidence type="ECO:0000256" key="1">
    <source>
        <dbReference type="PROSITE-ProRule" id="PRU00117"/>
    </source>
</evidence>
<name>A0A8X7ZXA1_POPTO</name>
<evidence type="ECO:0000313" key="3">
    <source>
        <dbReference type="EMBL" id="KAG6777481.1"/>
    </source>
</evidence>
<keyword evidence="1" id="KW-0694">RNA-binding</keyword>
<proteinExistence type="predicted"/>